<dbReference type="GO" id="GO:0022857">
    <property type="term" value="F:transmembrane transporter activity"/>
    <property type="evidence" value="ECO:0007669"/>
    <property type="project" value="InterPro"/>
</dbReference>
<dbReference type="EMBL" id="QWLA01000007">
    <property type="protein sequence ID" value="RIH88809.1"/>
    <property type="molecule type" value="Genomic_DNA"/>
</dbReference>
<evidence type="ECO:0000256" key="3">
    <source>
        <dbReference type="ARBA" id="ARBA00022448"/>
    </source>
</evidence>
<dbReference type="Proteomes" id="UP000265341">
    <property type="component" value="Unassembled WGS sequence"/>
</dbReference>
<protein>
    <submittedName>
        <fullName evidence="11">L-cystine transport system permease protein YecS</fullName>
    </submittedName>
</protein>
<reference evidence="11 12" key="1">
    <citation type="submission" date="2018-08" db="EMBL/GenBank/DDBJ databases">
        <title>Meiothermus roseus NBRC 110900 genome sequencing project.</title>
        <authorList>
            <person name="Da Costa M.S."/>
            <person name="Albuquerque L."/>
            <person name="Raposo P."/>
            <person name="Froufe H.J.C."/>
            <person name="Barroso C.S."/>
            <person name="Egas C."/>
        </authorList>
    </citation>
    <scope>NUCLEOTIDE SEQUENCE [LARGE SCALE GENOMIC DNA]</scope>
    <source>
        <strain evidence="11 12">NBRC 110900</strain>
    </source>
</reference>
<proteinExistence type="inferred from homology"/>
<dbReference type="RefSeq" id="WP_119275987.1">
    <property type="nucleotide sequence ID" value="NZ_QWLA01000007.1"/>
</dbReference>
<dbReference type="AlphaFoldDB" id="A0A399F0I0"/>
<keyword evidence="3 9" id="KW-0813">Transport</keyword>
<evidence type="ECO:0000313" key="12">
    <source>
        <dbReference type="Proteomes" id="UP000265341"/>
    </source>
</evidence>
<dbReference type="InterPro" id="IPR000515">
    <property type="entry name" value="MetI-like"/>
</dbReference>
<feature type="transmembrane region" description="Helical" evidence="9">
    <location>
        <begin position="59"/>
        <end position="81"/>
    </location>
</feature>
<name>A0A399F0I0_9DEIN</name>
<dbReference type="InterPro" id="IPR043429">
    <property type="entry name" value="ArtM/GltK/GlnP/TcyL/YhdX-like"/>
</dbReference>
<dbReference type="GO" id="GO:0006865">
    <property type="term" value="P:amino acid transport"/>
    <property type="evidence" value="ECO:0007669"/>
    <property type="project" value="UniProtKB-KW"/>
</dbReference>
<comment type="caution">
    <text evidence="11">The sequence shown here is derived from an EMBL/GenBank/DDBJ whole genome shotgun (WGS) entry which is preliminary data.</text>
</comment>
<evidence type="ECO:0000256" key="5">
    <source>
        <dbReference type="ARBA" id="ARBA00022692"/>
    </source>
</evidence>
<keyword evidence="12" id="KW-1185">Reference proteome</keyword>
<dbReference type="Pfam" id="PF00528">
    <property type="entry name" value="BPD_transp_1"/>
    <property type="match status" value="1"/>
</dbReference>
<dbReference type="NCBIfam" id="TIGR01726">
    <property type="entry name" value="HEQRo_perm_3TM"/>
    <property type="match status" value="1"/>
</dbReference>
<keyword evidence="6" id="KW-0029">Amino-acid transport</keyword>
<evidence type="ECO:0000256" key="2">
    <source>
        <dbReference type="ARBA" id="ARBA00010072"/>
    </source>
</evidence>
<evidence type="ECO:0000259" key="10">
    <source>
        <dbReference type="PROSITE" id="PS50928"/>
    </source>
</evidence>
<keyword evidence="8 9" id="KW-0472">Membrane</keyword>
<feature type="transmembrane region" description="Helical" evidence="9">
    <location>
        <begin position="187"/>
        <end position="206"/>
    </location>
</feature>
<evidence type="ECO:0000313" key="11">
    <source>
        <dbReference type="EMBL" id="RIH88809.1"/>
    </source>
</evidence>
<keyword evidence="5 9" id="KW-0812">Transmembrane</keyword>
<feature type="transmembrane region" description="Helical" evidence="9">
    <location>
        <begin position="12"/>
        <end position="38"/>
    </location>
</feature>
<dbReference type="InterPro" id="IPR010065">
    <property type="entry name" value="AA_ABC_transptr_permease_3TM"/>
</dbReference>
<evidence type="ECO:0000256" key="7">
    <source>
        <dbReference type="ARBA" id="ARBA00022989"/>
    </source>
</evidence>
<feature type="domain" description="ABC transmembrane type-1" evidence="10">
    <location>
        <begin position="17"/>
        <end position="206"/>
    </location>
</feature>
<evidence type="ECO:0000256" key="1">
    <source>
        <dbReference type="ARBA" id="ARBA00004651"/>
    </source>
</evidence>
<dbReference type="SUPFAM" id="SSF161098">
    <property type="entry name" value="MetI-like"/>
    <property type="match status" value="1"/>
</dbReference>
<dbReference type="PANTHER" id="PTHR30614">
    <property type="entry name" value="MEMBRANE COMPONENT OF AMINO ACID ABC TRANSPORTER"/>
    <property type="match status" value="1"/>
</dbReference>
<evidence type="ECO:0000256" key="8">
    <source>
        <dbReference type="ARBA" id="ARBA00023136"/>
    </source>
</evidence>
<keyword evidence="4" id="KW-1003">Cell membrane</keyword>
<keyword evidence="7 9" id="KW-1133">Transmembrane helix</keyword>
<dbReference type="GO" id="GO:0043190">
    <property type="term" value="C:ATP-binding cassette (ABC) transporter complex"/>
    <property type="evidence" value="ECO:0007669"/>
    <property type="project" value="InterPro"/>
</dbReference>
<dbReference type="OrthoDB" id="9811552at2"/>
<dbReference type="InterPro" id="IPR035906">
    <property type="entry name" value="MetI-like_sf"/>
</dbReference>
<dbReference type="CDD" id="cd06261">
    <property type="entry name" value="TM_PBP2"/>
    <property type="match status" value="1"/>
</dbReference>
<dbReference type="Gene3D" id="1.10.3720.10">
    <property type="entry name" value="MetI-like"/>
    <property type="match status" value="1"/>
</dbReference>
<gene>
    <name evidence="11" type="primary">yecS_1</name>
    <name evidence="11" type="ORF">Mrose_00637</name>
</gene>
<dbReference type="FunFam" id="1.10.3720.10:FF:000033">
    <property type="entry name" value="Polar amino acid ABC transporter permease"/>
    <property type="match status" value="1"/>
</dbReference>
<accession>A0A399F0I0</accession>
<evidence type="ECO:0000256" key="6">
    <source>
        <dbReference type="ARBA" id="ARBA00022970"/>
    </source>
</evidence>
<sequence>MDFGLVRDNLPFLLQGAWITVEVTALSLLFGILLGTLVTLARMSPLRWLSALTLGYIELLRGTPLLVQIFLIFFGLPQLIQQQINEFAAGVLAFSINSSAYVAEILRSGIQSIPKGQREAALSLGLSPSQTLRYVILPQAFTRVIPPLVNEGISLLKNSSLLSAIAVVELTRAGQLVASRTFKPFEMYLAVSLLYLGMTLLLSWVSRGLERRWNIPH</sequence>
<evidence type="ECO:0000256" key="4">
    <source>
        <dbReference type="ARBA" id="ARBA00022475"/>
    </source>
</evidence>
<evidence type="ECO:0000256" key="9">
    <source>
        <dbReference type="RuleBase" id="RU363032"/>
    </source>
</evidence>
<dbReference type="PANTHER" id="PTHR30614:SF20">
    <property type="entry name" value="GLUTAMINE TRANSPORT SYSTEM PERMEASE PROTEIN GLNP"/>
    <property type="match status" value="1"/>
</dbReference>
<comment type="similarity">
    <text evidence="2">Belongs to the binding-protein-dependent transport system permease family. HisMQ subfamily.</text>
</comment>
<organism evidence="11 12">
    <name type="scientific">Calidithermus roseus</name>
    <dbReference type="NCBI Taxonomy" id="1644118"/>
    <lineage>
        <taxon>Bacteria</taxon>
        <taxon>Thermotogati</taxon>
        <taxon>Deinococcota</taxon>
        <taxon>Deinococci</taxon>
        <taxon>Thermales</taxon>
        <taxon>Thermaceae</taxon>
        <taxon>Calidithermus</taxon>
    </lineage>
</organism>
<comment type="subcellular location">
    <subcellularLocation>
        <location evidence="1 9">Cell membrane</location>
        <topology evidence="1 9">Multi-pass membrane protein</topology>
    </subcellularLocation>
</comment>
<dbReference type="PROSITE" id="PS50928">
    <property type="entry name" value="ABC_TM1"/>
    <property type="match status" value="1"/>
</dbReference>